<dbReference type="STRING" id="375.BKD09_RS07240"/>
<dbReference type="InterPro" id="IPR018389">
    <property type="entry name" value="DctP_fam"/>
</dbReference>
<dbReference type="PIRSF" id="PIRSF039026">
    <property type="entry name" value="SiaP"/>
    <property type="match status" value="1"/>
</dbReference>
<dbReference type="PROSITE" id="PS51318">
    <property type="entry name" value="TAT"/>
    <property type="match status" value="1"/>
</dbReference>
<feature type="binding site" evidence="3">
    <location>
        <position position="215"/>
    </location>
    <ligand>
        <name>Na(+)</name>
        <dbReference type="ChEBI" id="CHEBI:29101"/>
    </ligand>
</feature>
<accession>A0A0A3Y306</accession>
<feature type="binding site" evidence="2">
    <location>
        <position position="177"/>
    </location>
    <ligand>
        <name>substrate</name>
    </ligand>
</feature>
<dbReference type="RefSeq" id="WP_028157758.1">
    <property type="nucleotide sequence ID" value="NZ_CP081350.1"/>
</dbReference>
<comment type="caution">
    <text evidence="5">The sequence shown here is derived from an EMBL/GenBank/DDBJ whole genome shotgun (WGS) entry which is preliminary data.</text>
</comment>
<dbReference type="Gene3D" id="3.40.190.170">
    <property type="entry name" value="Bacterial extracellular solute-binding protein, family 7"/>
    <property type="match status" value="1"/>
</dbReference>
<gene>
    <name evidence="5" type="ORF">MA20_06825</name>
</gene>
<dbReference type="eggNOG" id="COG4663">
    <property type="taxonomic scope" value="Bacteria"/>
</dbReference>
<feature type="binding site" evidence="2">
    <location>
        <position position="156"/>
    </location>
    <ligand>
        <name>substrate</name>
    </ligand>
</feature>
<feature type="signal peptide" evidence="4">
    <location>
        <begin position="1"/>
        <end position="21"/>
    </location>
</feature>
<dbReference type="PANTHER" id="PTHR33376">
    <property type="match status" value="1"/>
</dbReference>
<keyword evidence="3" id="KW-0479">Metal-binding</keyword>
<dbReference type="AlphaFoldDB" id="A0A0A3Y306"/>
<dbReference type="PANTHER" id="PTHR33376:SF5">
    <property type="entry name" value="EXTRACYTOPLASMIC SOLUTE RECEPTOR PROTEIN"/>
    <property type="match status" value="1"/>
</dbReference>
<dbReference type="GO" id="GO:0031317">
    <property type="term" value="C:tripartite ATP-independent periplasmic transporter complex"/>
    <property type="evidence" value="ECO:0007669"/>
    <property type="project" value="InterPro"/>
</dbReference>
<evidence type="ECO:0000256" key="3">
    <source>
        <dbReference type="PIRSR" id="PIRSR039026-2"/>
    </source>
</evidence>
<keyword evidence="1 4" id="KW-0732">Signal</keyword>
<dbReference type="GO" id="GO:0055085">
    <property type="term" value="P:transmembrane transport"/>
    <property type="evidence" value="ECO:0007669"/>
    <property type="project" value="InterPro"/>
</dbReference>
<feature type="binding site" evidence="3">
    <location>
        <position position="214"/>
    </location>
    <ligand>
        <name>substrate</name>
    </ligand>
</feature>
<dbReference type="InterPro" id="IPR026289">
    <property type="entry name" value="SBP_TakP-like"/>
</dbReference>
<evidence type="ECO:0000313" key="6">
    <source>
        <dbReference type="Proteomes" id="UP000030377"/>
    </source>
</evidence>
<feature type="chain" id="PRO_5002004859" evidence="4">
    <location>
        <begin position="22"/>
        <end position="363"/>
    </location>
</feature>
<organism evidence="5 6">
    <name type="scientific">Bradyrhizobium japonicum</name>
    <dbReference type="NCBI Taxonomy" id="375"/>
    <lineage>
        <taxon>Bacteria</taxon>
        <taxon>Pseudomonadati</taxon>
        <taxon>Pseudomonadota</taxon>
        <taxon>Alphaproteobacteria</taxon>
        <taxon>Hyphomicrobiales</taxon>
        <taxon>Nitrobacteraceae</taxon>
        <taxon>Bradyrhizobium</taxon>
    </lineage>
</organism>
<dbReference type="InterPro" id="IPR038404">
    <property type="entry name" value="TRAP_DctP_sf"/>
</dbReference>
<evidence type="ECO:0000256" key="2">
    <source>
        <dbReference type="PIRSR" id="PIRSR039026-1"/>
    </source>
</evidence>
<dbReference type="GO" id="GO:0046872">
    <property type="term" value="F:metal ion binding"/>
    <property type="evidence" value="ECO:0007669"/>
    <property type="project" value="UniProtKB-KW"/>
</dbReference>
<dbReference type="Gene3D" id="3.40.190.10">
    <property type="entry name" value="Periplasmic binding protein-like II"/>
    <property type="match status" value="1"/>
</dbReference>
<sequence>MKRREFLKVTGAGLAASTAVAAPAIAQSSPEVRWRLAASWPKALDTLYGGCEYFCKRVADATDNKFQIQPFASGEIVPGLQVLDAVSNGTVEMGNTALYYYWGKNPAFTFGTSLPFGLNTRAHISWLLFGGGTEMLNDLLKEYNALGIPTGSTGAQMGGWFRKEIKSMEDFKGLKFRVGGFAGTIIAKVGGVPQQIAGGDIYPALEKGTIDAAEWVGPYDDEKLGFVKVAKYYYYPGWWEGTGQGHNVINRDKWNALPKHYQSVVEMASRDTFTWVTGKYDYVNPPALKRLLVAGAILKPFPQEVLEACYNAANEIYADLSKTNPHFNKMYTSLSAFRNESLAWMQVAELSYDSFMMRMRTRT</sequence>
<evidence type="ECO:0000313" key="5">
    <source>
        <dbReference type="EMBL" id="KGT81102.1"/>
    </source>
</evidence>
<dbReference type="EMBL" id="JRPN01000003">
    <property type="protein sequence ID" value="KGT81102.1"/>
    <property type="molecule type" value="Genomic_DNA"/>
</dbReference>
<reference evidence="5 6" key="1">
    <citation type="submission" date="2014-09" db="EMBL/GenBank/DDBJ databases">
        <title>Draft genome of Bradyrhizobium japonicum Is-34.</title>
        <authorList>
            <person name="Tsurumaru H."/>
            <person name="Yamakawa T."/>
            <person name="Hashimoto S."/>
            <person name="Okizaki K."/>
            <person name="Kanesaki Y."/>
            <person name="Yoshikawa H."/>
            <person name="Yajima S."/>
        </authorList>
    </citation>
    <scope>NUCLEOTIDE SEQUENCE [LARGE SCALE GENOMIC DNA]</scope>
    <source>
        <strain evidence="5 6">Is-34</strain>
    </source>
</reference>
<name>A0A0A3Y306_BRAJP</name>
<feature type="binding site" evidence="3">
    <location>
        <position position="240"/>
    </location>
    <ligand>
        <name>substrate</name>
    </ligand>
</feature>
<dbReference type="Proteomes" id="UP000030377">
    <property type="component" value="Unassembled WGS sequence"/>
</dbReference>
<evidence type="ECO:0000256" key="1">
    <source>
        <dbReference type="ARBA" id="ARBA00022729"/>
    </source>
</evidence>
<evidence type="ECO:0000256" key="4">
    <source>
        <dbReference type="SAM" id="SignalP"/>
    </source>
</evidence>
<dbReference type="InterPro" id="IPR006311">
    <property type="entry name" value="TAT_signal"/>
</dbReference>
<protein>
    <submittedName>
        <fullName evidence="5">ABC transporter substrate-binding protein</fullName>
    </submittedName>
</protein>
<dbReference type="Pfam" id="PF03480">
    <property type="entry name" value="DctP"/>
    <property type="match status" value="1"/>
</dbReference>
<proteinExistence type="predicted"/>